<name>A0ABU7L7V2_9NOCA</name>
<reference evidence="5 6" key="1">
    <citation type="submission" date="2023-07" db="EMBL/GenBank/DDBJ databases">
        <authorList>
            <person name="Girao M."/>
            <person name="Carvalho M.F."/>
        </authorList>
    </citation>
    <scope>NUCLEOTIDE SEQUENCE [LARGE SCALE GENOMIC DNA]</scope>
    <source>
        <strain evidence="5 6">YIM65754</strain>
    </source>
</reference>
<dbReference type="Pfam" id="PF12833">
    <property type="entry name" value="HTH_18"/>
    <property type="match status" value="1"/>
</dbReference>
<comment type="caution">
    <text evidence="5">The sequence shown here is derived from an EMBL/GenBank/DDBJ whole genome shotgun (WGS) entry which is preliminary data.</text>
</comment>
<keyword evidence="6" id="KW-1185">Reference proteome</keyword>
<dbReference type="SUPFAM" id="SSF46689">
    <property type="entry name" value="Homeodomain-like"/>
    <property type="match status" value="2"/>
</dbReference>
<keyword evidence="1" id="KW-0805">Transcription regulation</keyword>
<dbReference type="PANTHER" id="PTHR46796:SF13">
    <property type="entry name" value="HTH-TYPE TRANSCRIPTIONAL ACTIVATOR RHAS"/>
    <property type="match status" value="1"/>
</dbReference>
<evidence type="ECO:0000256" key="2">
    <source>
        <dbReference type="ARBA" id="ARBA00023125"/>
    </source>
</evidence>
<dbReference type="InterPro" id="IPR018060">
    <property type="entry name" value="HTH_AraC"/>
</dbReference>
<dbReference type="InterPro" id="IPR032783">
    <property type="entry name" value="AraC_lig"/>
</dbReference>
<evidence type="ECO:0000259" key="4">
    <source>
        <dbReference type="PROSITE" id="PS01124"/>
    </source>
</evidence>
<evidence type="ECO:0000313" key="5">
    <source>
        <dbReference type="EMBL" id="MEE2057618.1"/>
    </source>
</evidence>
<dbReference type="Gene3D" id="1.10.10.60">
    <property type="entry name" value="Homeodomain-like"/>
    <property type="match status" value="2"/>
</dbReference>
<dbReference type="SMART" id="SM00342">
    <property type="entry name" value="HTH_ARAC"/>
    <property type="match status" value="1"/>
</dbReference>
<dbReference type="Pfam" id="PF12852">
    <property type="entry name" value="Cupin_6"/>
    <property type="match status" value="1"/>
</dbReference>
<keyword evidence="3" id="KW-0804">Transcription</keyword>
<proteinExistence type="predicted"/>
<evidence type="ECO:0000256" key="3">
    <source>
        <dbReference type="ARBA" id="ARBA00023163"/>
    </source>
</evidence>
<dbReference type="InterPro" id="IPR009057">
    <property type="entry name" value="Homeodomain-like_sf"/>
</dbReference>
<evidence type="ECO:0000256" key="1">
    <source>
        <dbReference type="ARBA" id="ARBA00023015"/>
    </source>
</evidence>
<keyword evidence="2" id="KW-0238">DNA-binding</keyword>
<dbReference type="Proteomes" id="UP001336020">
    <property type="component" value="Unassembled WGS sequence"/>
</dbReference>
<accession>A0ABU7L7V2</accession>
<protein>
    <submittedName>
        <fullName evidence="5">AraC family transcriptional regulator</fullName>
    </submittedName>
</protein>
<feature type="domain" description="HTH araC/xylS-type" evidence="4">
    <location>
        <begin position="228"/>
        <end position="326"/>
    </location>
</feature>
<dbReference type="EMBL" id="JAUTXY010000003">
    <property type="protein sequence ID" value="MEE2057618.1"/>
    <property type="molecule type" value="Genomic_DNA"/>
</dbReference>
<organism evidence="5 6">
    <name type="scientific">Rhodococcus artemisiae</name>
    <dbReference type="NCBI Taxonomy" id="714159"/>
    <lineage>
        <taxon>Bacteria</taxon>
        <taxon>Bacillati</taxon>
        <taxon>Actinomycetota</taxon>
        <taxon>Actinomycetes</taxon>
        <taxon>Mycobacteriales</taxon>
        <taxon>Nocardiaceae</taxon>
        <taxon>Rhodococcus</taxon>
    </lineage>
</organism>
<dbReference type="RefSeq" id="WP_330132859.1">
    <property type="nucleotide sequence ID" value="NZ_JAUTXY010000003.1"/>
</dbReference>
<gene>
    <name evidence="5" type="ORF">Q7514_08775</name>
</gene>
<evidence type="ECO:0000313" key="6">
    <source>
        <dbReference type="Proteomes" id="UP001336020"/>
    </source>
</evidence>
<dbReference type="InterPro" id="IPR050204">
    <property type="entry name" value="AraC_XylS_family_regulators"/>
</dbReference>
<sequence>MRASTESTGPAFYAGHIDLLTDLLDGVRARGAVLYRAGMDRGWSIRIADGAPLMLVAVIEGHMWVLIDDAEPVRVGPGDVAIVSLRSPYTVADEPGIAPQLVALPGDRYTTPGGVDVTEKLQTGRRTASATPGADTTVVVYGTYQVAGDVDDRLLAALPDVLVVPAGEVPDWVVGRLEDEVVRDEPGQQLVLDRLLDLTLIVALRVWFARPGAPVPGWYRAQADAVVGQALTLIHENPAHPWTVTDLAAEAGVSRAWFARRFTELLGESPIRYLTGRRMAIAADRLRGTDSTIAGIAHEVGYADAFSFSAAFTRTAGVRPSDYRNAYRTGHIVES</sequence>
<dbReference type="PROSITE" id="PS01124">
    <property type="entry name" value="HTH_ARAC_FAMILY_2"/>
    <property type="match status" value="1"/>
</dbReference>
<dbReference type="PANTHER" id="PTHR46796">
    <property type="entry name" value="HTH-TYPE TRANSCRIPTIONAL ACTIVATOR RHAS-RELATED"/>
    <property type="match status" value="1"/>
</dbReference>